<dbReference type="PROSITE" id="PS00866">
    <property type="entry name" value="CPSASE_1"/>
    <property type="match status" value="1"/>
</dbReference>
<feature type="active site" evidence="12">
    <location>
        <position position="332"/>
    </location>
</feature>
<dbReference type="GeneID" id="20225365"/>
<keyword evidence="4" id="KW-0312">Gluconeogenesis</keyword>
<dbReference type="SUPFAM" id="SSF51569">
    <property type="entry name" value="Aldolase"/>
    <property type="match status" value="1"/>
</dbReference>
<dbReference type="Pfam" id="PF00682">
    <property type="entry name" value="HMGL-like"/>
    <property type="match status" value="1"/>
</dbReference>
<evidence type="ECO:0000259" key="17">
    <source>
        <dbReference type="PROSITE" id="PS50975"/>
    </source>
</evidence>
<name>F0YE54_AURAN</name>
<dbReference type="RefSeq" id="XP_009038680.1">
    <property type="nucleotide sequence ID" value="XM_009040432.1"/>
</dbReference>
<dbReference type="CDD" id="cd06850">
    <property type="entry name" value="biotinyl_domain"/>
    <property type="match status" value="1"/>
</dbReference>
<dbReference type="InterPro" id="IPR001882">
    <property type="entry name" value="Biotin_BS"/>
</dbReference>
<evidence type="ECO:0000313" key="20">
    <source>
        <dbReference type="EMBL" id="EGB06496.1"/>
    </source>
</evidence>
<evidence type="ECO:0000313" key="21">
    <source>
        <dbReference type="Proteomes" id="UP000002729"/>
    </source>
</evidence>
<dbReference type="Gene3D" id="3.20.20.70">
    <property type="entry name" value="Aldolase class I"/>
    <property type="match status" value="1"/>
</dbReference>
<evidence type="ECO:0000256" key="13">
    <source>
        <dbReference type="PIRSR" id="PIRSR001594-2"/>
    </source>
</evidence>
<evidence type="ECO:0000256" key="3">
    <source>
        <dbReference type="ARBA" id="ARBA00013057"/>
    </source>
</evidence>
<dbReference type="KEGG" id="aaf:AURANDRAFT_65502"/>
<evidence type="ECO:0000256" key="4">
    <source>
        <dbReference type="ARBA" id="ARBA00022432"/>
    </source>
</evidence>
<dbReference type="Proteomes" id="UP000002729">
    <property type="component" value="Unassembled WGS sequence"/>
</dbReference>
<evidence type="ECO:0000256" key="10">
    <source>
        <dbReference type="ARBA" id="ARBA00023268"/>
    </source>
</evidence>
<dbReference type="PROSITE" id="PS50991">
    <property type="entry name" value="PYR_CT"/>
    <property type="match status" value="1"/>
</dbReference>
<dbReference type="NCBIfam" id="TIGR01235">
    <property type="entry name" value="pyruv_carbox"/>
    <property type="match status" value="1"/>
</dbReference>
<comment type="catalytic activity">
    <reaction evidence="11">
        <text>hydrogencarbonate + pyruvate + ATP = oxaloacetate + ADP + phosphate + H(+)</text>
        <dbReference type="Rhea" id="RHEA:20844"/>
        <dbReference type="ChEBI" id="CHEBI:15361"/>
        <dbReference type="ChEBI" id="CHEBI:15378"/>
        <dbReference type="ChEBI" id="CHEBI:16452"/>
        <dbReference type="ChEBI" id="CHEBI:17544"/>
        <dbReference type="ChEBI" id="CHEBI:30616"/>
        <dbReference type="ChEBI" id="CHEBI:43474"/>
        <dbReference type="ChEBI" id="CHEBI:456216"/>
        <dbReference type="EC" id="6.4.1.1"/>
    </reaction>
</comment>
<proteinExistence type="predicted"/>
<feature type="domain" description="Lipoyl-binding" evidence="16">
    <location>
        <begin position="1110"/>
        <end position="1185"/>
    </location>
</feature>
<dbReference type="InParanoid" id="F0YE54"/>
<dbReference type="PIRSF" id="PIRSF001594">
    <property type="entry name" value="Pyruv_carbox"/>
    <property type="match status" value="1"/>
</dbReference>
<dbReference type="InterPro" id="IPR005481">
    <property type="entry name" value="BC-like_N"/>
</dbReference>
<feature type="domain" description="Pyruvate carboxyltransferase" evidence="19">
    <location>
        <begin position="568"/>
        <end position="836"/>
    </location>
</feature>
<gene>
    <name evidence="20" type="ORF">AURANDRAFT_65502</name>
</gene>
<reference evidence="20 21" key="1">
    <citation type="journal article" date="2011" name="Proc. Natl. Acad. Sci. U.S.A.">
        <title>Niche of harmful alga Aureococcus anophagefferens revealed through ecogenomics.</title>
        <authorList>
            <person name="Gobler C.J."/>
            <person name="Berry D.L."/>
            <person name="Dyhrman S.T."/>
            <person name="Wilhelm S.W."/>
            <person name="Salamov A."/>
            <person name="Lobanov A.V."/>
            <person name="Zhang Y."/>
            <person name="Collier J.L."/>
            <person name="Wurch L.L."/>
            <person name="Kustka A.B."/>
            <person name="Dill B.D."/>
            <person name="Shah M."/>
            <person name="VerBerkmoes N.C."/>
            <person name="Kuo A."/>
            <person name="Terry A."/>
            <person name="Pangilinan J."/>
            <person name="Lindquist E.A."/>
            <person name="Lucas S."/>
            <person name="Paulsen I.T."/>
            <person name="Hattenrath-Lehmann T.K."/>
            <person name="Talmage S.C."/>
            <person name="Walker E.A."/>
            <person name="Koch F."/>
            <person name="Burson A.M."/>
            <person name="Marcoval M.A."/>
            <person name="Tang Y.Z."/>
            <person name="Lecleir G.R."/>
            <person name="Coyne K.J."/>
            <person name="Berg G.M."/>
            <person name="Bertrand E.M."/>
            <person name="Saito M.A."/>
            <person name="Gladyshev V.N."/>
            <person name="Grigoriev I.V."/>
        </authorList>
    </citation>
    <scope>NUCLEOTIDE SEQUENCE [LARGE SCALE GENOMIC DNA]</scope>
    <source>
        <strain evidence="21">CCMP 1984</strain>
    </source>
</reference>
<dbReference type="CDD" id="cd07937">
    <property type="entry name" value="DRE_TIM_PC_TC_5S"/>
    <property type="match status" value="1"/>
</dbReference>
<dbReference type="GO" id="GO:0004736">
    <property type="term" value="F:pyruvate carboxylase activity"/>
    <property type="evidence" value="ECO:0007669"/>
    <property type="project" value="UniProtKB-EC"/>
</dbReference>
<feature type="modified residue" description="N6-biotinyllysine" evidence="15">
    <location>
        <position position="1151"/>
    </location>
</feature>
<dbReference type="InterPro" id="IPR011054">
    <property type="entry name" value="Rudment_hybrid_motif"/>
</dbReference>
<evidence type="ECO:0000259" key="18">
    <source>
        <dbReference type="PROSITE" id="PS50979"/>
    </source>
</evidence>
<feature type="binding site" evidence="14">
    <location>
        <position position="775"/>
    </location>
    <ligand>
        <name>Mn(2+)</name>
        <dbReference type="ChEBI" id="CHEBI:29035"/>
    </ligand>
</feature>
<dbReference type="InterPro" id="IPR005930">
    <property type="entry name" value="Pyruv_COase"/>
</dbReference>
<feature type="binding site" evidence="13">
    <location>
        <position position="649"/>
    </location>
    <ligand>
        <name>substrate</name>
    </ligand>
</feature>
<dbReference type="SUPFAM" id="SSF51230">
    <property type="entry name" value="Single hybrid motif"/>
    <property type="match status" value="1"/>
</dbReference>
<keyword evidence="5 11" id="KW-0436">Ligase</keyword>
<dbReference type="PROSITE" id="PS00188">
    <property type="entry name" value="BIOTIN"/>
    <property type="match status" value="1"/>
</dbReference>
<keyword evidence="9 11" id="KW-0092">Biotin</keyword>
<protein>
    <recommendedName>
        <fullName evidence="3 11">Pyruvate carboxylase</fullName>
        <ecNumber evidence="3 11">6.4.1.1</ecNumber>
    </recommendedName>
</protein>
<feature type="binding site" description="via carbamate group" evidence="14">
    <location>
        <position position="745"/>
    </location>
    <ligand>
        <name>Mn(2+)</name>
        <dbReference type="ChEBI" id="CHEBI:29035"/>
    </ligand>
</feature>
<dbReference type="SUPFAM" id="SSF89000">
    <property type="entry name" value="post-HMGL domain-like"/>
    <property type="match status" value="1"/>
</dbReference>
<dbReference type="PROSITE" id="PS50975">
    <property type="entry name" value="ATP_GRASP"/>
    <property type="match status" value="1"/>
</dbReference>
<dbReference type="InterPro" id="IPR055268">
    <property type="entry name" value="PCB-like"/>
</dbReference>
<evidence type="ECO:0000259" key="19">
    <source>
        <dbReference type="PROSITE" id="PS50991"/>
    </source>
</evidence>
<evidence type="ECO:0000256" key="14">
    <source>
        <dbReference type="PIRSR" id="PIRSR001594-3"/>
    </source>
</evidence>
<dbReference type="InterPro" id="IPR000089">
    <property type="entry name" value="Biotin_lipoyl"/>
</dbReference>
<keyword evidence="10" id="KW-0511">Multifunctional enzyme</keyword>
<sequence length="1200" mass="128160">MHRMLRAARGGLRRPGAARPATRAFALAPRRPIRKLMAANRGEIAIRIFRAATELDIRTVAIYSKEDMKSMHRYKADEAYLVGKEASPVGAYLGYEEIVDVALANGVDAIHPGYGFLSENVHFARLCEANGIAFVGPESSVLNKFGDKTLARQLAVDTGVPVVPGTPGECNTLEEVRAFVEGGDDPVGYPVIVKAAHGGGGRGMRVVRDASELEENLARAQSEALSAFGNAAVFVERYVDSPRHVEVQILSDGESTVHLYDRDCSVQRRFQKVVEIAPSVGLPDDLRAALLADAVRLTSAAGYRCALCCAGTVEFLVDPATWKHYFIEVNPRIQVEHTVTEVVTGVDLVQSQIMVTAGKTLAEIGLADQDDVQVRGYAIQSRVTTEDPEADFRPDVGRLQVWRPAEGFGIRLDGGNSFTGAVISPHYDSLLMKVTGSALTYEGAIVKLSRALRETRIRGVKTNIGFMLNVLKHPDFRAGAATTSFIGDNPELFQFKAGGDRASKLLEYLAELAVNGRRAVGAAGPPTPRYAQVLPPAVPLKPRIGLKQVLEAEGPEGFARAVRQHKGLLLTDTTMRDAHQSLLATRARTKDLVAAAPYAAHALHNCYSLETWGGATFDVALRFLHECPWARLEELREKIPNVPFQMLLRGANGVGYTSYPDNAVFKFCDVAVKSGMDVFRVFDSLNYVENLRLGIDAVGAAGGVVEAAISYSGDVTDPDSKYNLDYYLNLATELKAKGIHVLAIKDMAGLLTPAAASTLVHALRLEFPDLPIHVHTHDTAGTGVAAMLAAAKNGADAVDVAVDSMSGLTSQPSMGAVVASLKGSYLDTGVDLKELAPLIDYWESTRVSYAAFESGQKSGSAEVYDHEIPGGQYTNMLFQATQMGLSEKWPQVKAAYADANELLGDIVKVTPSSKTCGDLAQFMVTNGLTKADVRDRAESLNFPSSVVEFFQGALGIPYGGFPEPLRTHVLAGAGKTDETFAGRPGAQLPAVDLEKVRAELEEKHGVAVDDRQLMSAVMYPQVFDDFMATTREFGDLSNLPTRAFVEPLDVGEELELSFGQGVTVNVKLTGMGDLDEKKGTRECFFEVNGFPRSVTRVDTSASADVVVRPKASPGDLGSVGAPMPGVVVDVKVAPGAAVAVGEPLVVLSAMKMETVVSSAVAGVVKSVAVADGDDVQPGDLLVVVDSAGAEAGGGDDEIAA</sequence>
<dbReference type="PROSITE" id="PS50979">
    <property type="entry name" value="BC"/>
    <property type="match status" value="1"/>
</dbReference>
<dbReference type="InterPro" id="IPR005479">
    <property type="entry name" value="CPAse_ATP-bd"/>
</dbReference>
<dbReference type="FunFam" id="3.20.20.70:FF:000033">
    <property type="entry name" value="Pyruvate carboxylase"/>
    <property type="match status" value="1"/>
</dbReference>
<evidence type="ECO:0000256" key="2">
    <source>
        <dbReference type="ARBA" id="ARBA00004742"/>
    </source>
</evidence>
<dbReference type="InterPro" id="IPR013785">
    <property type="entry name" value="Aldolase_TIM"/>
</dbReference>
<dbReference type="OrthoDB" id="196847at2759"/>
<evidence type="ECO:0000256" key="8">
    <source>
        <dbReference type="ARBA" id="ARBA00022840"/>
    </source>
</evidence>
<dbReference type="Gene3D" id="2.40.50.100">
    <property type="match status" value="1"/>
</dbReference>
<feature type="domain" description="ATP-grasp" evidence="17">
    <location>
        <begin position="152"/>
        <end position="357"/>
    </location>
</feature>
<feature type="binding site" evidence="14">
    <location>
        <position position="577"/>
    </location>
    <ligand>
        <name>Mn(2+)</name>
        <dbReference type="ChEBI" id="CHEBI:29035"/>
    </ligand>
</feature>
<dbReference type="Gene3D" id="3.10.600.10">
    <property type="entry name" value="pyruvate carboxylase f1077a mutant domain"/>
    <property type="match status" value="1"/>
</dbReference>
<dbReference type="InterPro" id="IPR000891">
    <property type="entry name" value="PYR_CT"/>
</dbReference>
<dbReference type="GO" id="GO:0046872">
    <property type="term" value="F:metal ion binding"/>
    <property type="evidence" value="ECO:0007669"/>
    <property type="project" value="UniProtKB-KW"/>
</dbReference>
<evidence type="ECO:0000259" key="16">
    <source>
        <dbReference type="PROSITE" id="PS50968"/>
    </source>
</evidence>
<comment type="pathway">
    <text evidence="2">Carbohydrate biosynthesis; gluconeogenesis.</text>
</comment>
<feature type="binding site" evidence="13">
    <location>
        <position position="910"/>
    </location>
    <ligand>
        <name>substrate</name>
    </ligand>
</feature>
<feature type="binding site" evidence="14">
    <location>
        <position position="777"/>
    </location>
    <ligand>
        <name>Mn(2+)</name>
        <dbReference type="ChEBI" id="CHEBI:29035"/>
    </ligand>
</feature>
<dbReference type="EMBL" id="GL833134">
    <property type="protein sequence ID" value="EGB06496.1"/>
    <property type="molecule type" value="Genomic_DNA"/>
</dbReference>
<evidence type="ECO:0000256" key="1">
    <source>
        <dbReference type="ARBA" id="ARBA00001953"/>
    </source>
</evidence>
<dbReference type="Gene3D" id="3.30.470.20">
    <property type="entry name" value="ATP-grasp fold, B domain"/>
    <property type="match status" value="1"/>
</dbReference>
<dbReference type="OMA" id="AEACICY"/>
<dbReference type="InterPro" id="IPR016185">
    <property type="entry name" value="PreATP-grasp_dom_sf"/>
</dbReference>
<evidence type="ECO:0000256" key="12">
    <source>
        <dbReference type="PIRSR" id="PIRSR001594-1"/>
    </source>
</evidence>
<comment type="function">
    <text evidence="11">Catalyzes a 2-step reaction, involving the ATP-dependent carboxylation of the covalently attached biotin in the first step and the transfer of the carboxyl group to pyruvate in the second.</text>
</comment>
<feature type="binding site" evidence="13">
    <location>
        <position position="148"/>
    </location>
    <ligand>
        <name>ATP</name>
        <dbReference type="ChEBI" id="CHEBI:30616"/>
    </ligand>
</feature>
<dbReference type="InterPro" id="IPR003379">
    <property type="entry name" value="Carboxylase_cons_dom"/>
</dbReference>
<evidence type="ECO:0000256" key="15">
    <source>
        <dbReference type="PIRSR" id="PIRSR001594-4"/>
    </source>
</evidence>
<dbReference type="Pfam" id="PF02786">
    <property type="entry name" value="CPSase_L_D2"/>
    <property type="match status" value="1"/>
</dbReference>
<dbReference type="SUPFAM" id="SSF52440">
    <property type="entry name" value="PreATP-grasp domain"/>
    <property type="match status" value="1"/>
</dbReference>
<dbReference type="SMART" id="SM00878">
    <property type="entry name" value="Biotin_carb_C"/>
    <property type="match status" value="1"/>
</dbReference>
<evidence type="ECO:0000256" key="9">
    <source>
        <dbReference type="ARBA" id="ARBA00023267"/>
    </source>
</evidence>
<dbReference type="PANTHER" id="PTHR43778:SF2">
    <property type="entry name" value="PYRUVATE CARBOXYLASE, MITOCHONDRIAL"/>
    <property type="match status" value="1"/>
</dbReference>
<keyword evidence="7 11" id="KW-0547">Nucleotide-binding</keyword>
<evidence type="ECO:0000256" key="5">
    <source>
        <dbReference type="ARBA" id="ARBA00022598"/>
    </source>
</evidence>
<accession>F0YE54</accession>
<feature type="modified residue" description="N6-carboxylysine" evidence="15">
    <location>
        <position position="745"/>
    </location>
</feature>
<dbReference type="Pfam" id="PF00289">
    <property type="entry name" value="Biotin_carb_N"/>
    <property type="match status" value="1"/>
</dbReference>
<dbReference type="eggNOG" id="KOG0369">
    <property type="taxonomic scope" value="Eukaryota"/>
</dbReference>
<dbReference type="PROSITE" id="PS50968">
    <property type="entry name" value="BIOTINYL_LIPOYL"/>
    <property type="match status" value="1"/>
</dbReference>
<feature type="binding site" evidence="13">
    <location>
        <position position="236"/>
    </location>
    <ligand>
        <name>ATP</name>
        <dbReference type="ChEBI" id="CHEBI:30616"/>
    </ligand>
</feature>
<dbReference type="Pfam" id="PF00364">
    <property type="entry name" value="Biotin_lipoyl"/>
    <property type="match status" value="1"/>
</dbReference>
<dbReference type="FunFam" id="3.40.50.20:FF:000010">
    <property type="entry name" value="Propionyl-CoA carboxylase subunit alpha"/>
    <property type="match status" value="1"/>
</dbReference>
<dbReference type="UniPathway" id="UPA00138"/>
<dbReference type="SUPFAM" id="SSF51246">
    <property type="entry name" value="Rudiment single hybrid motif"/>
    <property type="match status" value="1"/>
</dbReference>
<dbReference type="GO" id="GO:0005524">
    <property type="term" value="F:ATP binding"/>
    <property type="evidence" value="ECO:0007669"/>
    <property type="project" value="UniProtKB-UniRule"/>
</dbReference>
<organism evidence="21">
    <name type="scientific">Aureococcus anophagefferens</name>
    <name type="common">Harmful bloom alga</name>
    <dbReference type="NCBI Taxonomy" id="44056"/>
    <lineage>
        <taxon>Eukaryota</taxon>
        <taxon>Sar</taxon>
        <taxon>Stramenopiles</taxon>
        <taxon>Ochrophyta</taxon>
        <taxon>Pelagophyceae</taxon>
        <taxon>Pelagomonadales</taxon>
        <taxon>Pelagomonadaceae</taxon>
        <taxon>Aureococcus</taxon>
    </lineage>
</organism>
<dbReference type="EC" id="6.4.1.1" evidence="3 11"/>
<dbReference type="GO" id="GO:0005737">
    <property type="term" value="C:cytoplasm"/>
    <property type="evidence" value="ECO:0007669"/>
    <property type="project" value="TreeGrafter"/>
</dbReference>
<dbReference type="InterPro" id="IPR011764">
    <property type="entry name" value="Biotin_carboxylation_dom"/>
</dbReference>
<feature type="domain" description="Biotin carboxylation" evidence="18">
    <location>
        <begin position="32"/>
        <end position="491"/>
    </location>
</feature>
<dbReference type="NCBIfam" id="NF009554">
    <property type="entry name" value="PRK12999.1"/>
    <property type="match status" value="1"/>
</dbReference>
<dbReference type="GO" id="GO:0006094">
    <property type="term" value="P:gluconeogenesis"/>
    <property type="evidence" value="ECO:0007669"/>
    <property type="project" value="UniProtKB-UniPathway"/>
</dbReference>
<dbReference type="AlphaFoldDB" id="F0YE54"/>
<dbReference type="PROSITE" id="PS00867">
    <property type="entry name" value="CPSASE_2"/>
    <property type="match status" value="1"/>
</dbReference>
<dbReference type="InterPro" id="IPR011053">
    <property type="entry name" value="Single_hybrid_motif"/>
</dbReference>
<dbReference type="SUPFAM" id="SSF56059">
    <property type="entry name" value="Glutathione synthetase ATP-binding domain-like"/>
    <property type="match status" value="1"/>
</dbReference>
<dbReference type="InterPro" id="IPR011761">
    <property type="entry name" value="ATP-grasp"/>
</dbReference>
<keyword evidence="21" id="KW-1185">Reference proteome</keyword>
<evidence type="ECO:0000256" key="7">
    <source>
        <dbReference type="ARBA" id="ARBA00022741"/>
    </source>
</evidence>
<dbReference type="NCBIfam" id="NF006761">
    <property type="entry name" value="PRK09282.1"/>
    <property type="match status" value="1"/>
</dbReference>
<evidence type="ECO:0000256" key="6">
    <source>
        <dbReference type="ARBA" id="ARBA00022723"/>
    </source>
</evidence>
<dbReference type="Pfam" id="PF02436">
    <property type="entry name" value="PYC_OADA"/>
    <property type="match status" value="1"/>
</dbReference>
<dbReference type="PANTHER" id="PTHR43778">
    <property type="entry name" value="PYRUVATE CARBOXYLASE"/>
    <property type="match status" value="1"/>
</dbReference>
<keyword evidence="8 11" id="KW-0067">ATP-binding</keyword>
<comment type="cofactor">
    <cofactor evidence="1 11">
        <name>biotin</name>
        <dbReference type="ChEBI" id="CHEBI:57586"/>
    </cofactor>
</comment>
<dbReference type="FunFam" id="2.40.50.100:FF:000003">
    <property type="entry name" value="Acetyl-CoA carboxylase biotin carboxyl carrier protein"/>
    <property type="match status" value="1"/>
</dbReference>
<dbReference type="InterPro" id="IPR005482">
    <property type="entry name" value="Biotin_COase_C"/>
</dbReference>
<keyword evidence="6 14" id="KW-0479">Metal-binding</keyword>
<dbReference type="Pfam" id="PF02785">
    <property type="entry name" value="Biotin_carb_C"/>
    <property type="match status" value="1"/>
</dbReference>
<evidence type="ECO:0000256" key="11">
    <source>
        <dbReference type="PIRNR" id="PIRNR001594"/>
    </source>
</evidence>